<dbReference type="Proteomes" id="UP001152300">
    <property type="component" value="Unassembled WGS sequence"/>
</dbReference>
<name>A0A9X0AIX0_9HELO</name>
<dbReference type="EMBL" id="JAPEIS010000008">
    <property type="protein sequence ID" value="KAJ8063636.1"/>
    <property type="molecule type" value="Genomic_DNA"/>
</dbReference>
<gene>
    <name evidence="2" type="ORF">OCU04_007504</name>
</gene>
<organism evidence="2 3">
    <name type="scientific">Sclerotinia nivalis</name>
    <dbReference type="NCBI Taxonomy" id="352851"/>
    <lineage>
        <taxon>Eukaryota</taxon>
        <taxon>Fungi</taxon>
        <taxon>Dikarya</taxon>
        <taxon>Ascomycota</taxon>
        <taxon>Pezizomycotina</taxon>
        <taxon>Leotiomycetes</taxon>
        <taxon>Helotiales</taxon>
        <taxon>Sclerotiniaceae</taxon>
        <taxon>Sclerotinia</taxon>
    </lineage>
</organism>
<sequence>MVTLSSQIYSTILRDEVRLLKLLPNVSGADDAPVKCDTCVVPLSTRPQYEALSYVWGDQATKKDTIWIAGTQFEITRNLHNALCNLRLRDSVRTLWIDQICINQDDPDEKSSQVQMMRDIYLGSFGCLAWMGEIRDGIDLTDAKAGVEFCEYMAILSKVEDAKTVPVPTFMASLDHFKRAMSALRSISNSENLWWTRIWTLQEAVLPPNLCLVWGPLHLEWDVLIQASESWISSIRPQSIQYVLSKTNLEFMGHLMCHVVWITSTKDRQDRYPLDLMLKWRSRGATDPRDKVFALLGLIEKGQLPSVEGCDYKENLETVPQLPNMRTNVNIIEVATHYASNTIDLILCESDLRPLVADPRLLDDPTPGIPRWAVDLKAYPIFTEMYYTLHGYYHYNAAGDRPIDQELLLNTAAKTKMVLPLKGVLVDTINFVEGPQHAPSYEISDENLVQTLSSWAALANVNAGIDQRQAFGRMLIGDFVRNDQDWVLSRASSSDAHDASVFATSGRPPPNDARQTIWRMVKDAAFFITERGAIGLGNRETKPGDEVWIFYGGRMPFTIRKRSGKNDNQVDYDFIGRCYVDGIMFGEAFEDANRTLHEQDVRLH</sequence>
<dbReference type="PANTHER" id="PTHR24148:SF64">
    <property type="entry name" value="HETEROKARYON INCOMPATIBILITY DOMAIN-CONTAINING PROTEIN"/>
    <property type="match status" value="1"/>
</dbReference>
<evidence type="ECO:0000313" key="2">
    <source>
        <dbReference type="EMBL" id="KAJ8063636.1"/>
    </source>
</evidence>
<accession>A0A9X0AIX0</accession>
<proteinExistence type="predicted"/>
<comment type="caution">
    <text evidence="2">The sequence shown here is derived from an EMBL/GenBank/DDBJ whole genome shotgun (WGS) entry which is preliminary data.</text>
</comment>
<feature type="domain" description="Heterokaryon incompatibility" evidence="1">
    <location>
        <begin position="49"/>
        <end position="203"/>
    </location>
</feature>
<dbReference type="InterPro" id="IPR010730">
    <property type="entry name" value="HET"/>
</dbReference>
<dbReference type="Pfam" id="PF06985">
    <property type="entry name" value="HET"/>
    <property type="match status" value="1"/>
</dbReference>
<evidence type="ECO:0000259" key="1">
    <source>
        <dbReference type="Pfam" id="PF06985"/>
    </source>
</evidence>
<protein>
    <recommendedName>
        <fullName evidence="1">Heterokaryon incompatibility domain-containing protein</fullName>
    </recommendedName>
</protein>
<keyword evidence="3" id="KW-1185">Reference proteome</keyword>
<dbReference type="PANTHER" id="PTHR24148">
    <property type="entry name" value="ANKYRIN REPEAT DOMAIN-CONTAINING PROTEIN 39 HOMOLOG-RELATED"/>
    <property type="match status" value="1"/>
</dbReference>
<dbReference type="OrthoDB" id="3553147at2759"/>
<dbReference type="Pfam" id="PF26639">
    <property type="entry name" value="Het-6_barrel"/>
    <property type="match status" value="1"/>
</dbReference>
<evidence type="ECO:0000313" key="3">
    <source>
        <dbReference type="Proteomes" id="UP001152300"/>
    </source>
</evidence>
<dbReference type="InterPro" id="IPR052895">
    <property type="entry name" value="HetReg/Transcr_Mod"/>
</dbReference>
<reference evidence="2" key="1">
    <citation type="submission" date="2022-11" db="EMBL/GenBank/DDBJ databases">
        <title>Genome Resource of Sclerotinia nivalis Strain SnTB1, a Plant Pathogen Isolated from American Ginseng.</title>
        <authorList>
            <person name="Fan S."/>
        </authorList>
    </citation>
    <scope>NUCLEOTIDE SEQUENCE</scope>
    <source>
        <strain evidence="2">SnTB1</strain>
    </source>
</reference>
<dbReference type="AlphaFoldDB" id="A0A9X0AIX0"/>